<dbReference type="Proteomes" id="UP000694407">
    <property type="component" value="Unplaced"/>
</dbReference>
<reference evidence="2" key="1">
    <citation type="submission" date="2025-08" db="UniProtKB">
        <authorList>
            <consortium name="Ensembl"/>
        </authorList>
    </citation>
    <scope>IDENTIFICATION</scope>
</reference>
<reference evidence="2" key="2">
    <citation type="submission" date="2025-09" db="UniProtKB">
        <authorList>
            <consortium name="Ensembl"/>
        </authorList>
    </citation>
    <scope>IDENTIFICATION</scope>
</reference>
<dbReference type="AlphaFoldDB" id="A0A8C5ZPI2"/>
<evidence type="ECO:0000313" key="2">
    <source>
        <dbReference type="Ensembl" id="ENSMMMP00000016387.1"/>
    </source>
</evidence>
<proteinExistence type="predicted"/>
<keyword evidence="3" id="KW-1185">Reference proteome</keyword>
<feature type="region of interest" description="Disordered" evidence="1">
    <location>
        <begin position="71"/>
        <end position="94"/>
    </location>
</feature>
<accession>A0A8C5ZPI2</accession>
<feature type="region of interest" description="Disordered" evidence="1">
    <location>
        <begin position="113"/>
        <end position="132"/>
    </location>
</feature>
<evidence type="ECO:0000313" key="3">
    <source>
        <dbReference type="Proteomes" id="UP000694407"/>
    </source>
</evidence>
<evidence type="ECO:0000256" key="1">
    <source>
        <dbReference type="SAM" id="MobiDB-lite"/>
    </source>
</evidence>
<dbReference type="GeneTree" id="ENSGT00740000117161"/>
<feature type="compositionally biased region" description="Basic residues" evidence="1">
    <location>
        <begin position="83"/>
        <end position="94"/>
    </location>
</feature>
<organism evidence="2 3">
    <name type="scientific">Marmota marmota marmota</name>
    <name type="common">Alpine marmot</name>
    <dbReference type="NCBI Taxonomy" id="9994"/>
    <lineage>
        <taxon>Eukaryota</taxon>
        <taxon>Metazoa</taxon>
        <taxon>Chordata</taxon>
        <taxon>Craniata</taxon>
        <taxon>Vertebrata</taxon>
        <taxon>Euteleostomi</taxon>
        <taxon>Mammalia</taxon>
        <taxon>Eutheria</taxon>
        <taxon>Euarchontoglires</taxon>
        <taxon>Glires</taxon>
        <taxon>Rodentia</taxon>
        <taxon>Sciuromorpha</taxon>
        <taxon>Sciuridae</taxon>
        <taxon>Xerinae</taxon>
        <taxon>Marmotini</taxon>
        <taxon>Marmota</taxon>
    </lineage>
</organism>
<name>A0A8C5ZPI2_MARMA</name>
<dbReference type="Ensembl" id="ENSMMMT00000018647.1">
    <property type="protein sequence ID" value="ENSMMMP00000016387.1"/>
    <property type="gene ID" value="ENSMMMG00000014574.1"/>
</dbReference>
<protein>
    <submittedName>
        <fullName evidence="2">Uncharacterized protein</fullName>
    </submittedName>
</protein>
<sequence length="132" mass="14583">MSDRIFYIQSNFSSWESSAAAAVPPMSPSTPAYYHVLYQGCGETQVGWHGEAYCLVDGYQLALWRCSLGHSTKGQSREASREAKKKPKQRAKGALKKHCAPAEAEKALCFPSPQIHGFKHTGKRPFPQRLAG</sequence>